<feature type="binding site" evidence="5">
    <location>
        <position position="126"/>
    </location>
    <ligand>
        <name>Mg(2+)</name>
        <dbReference type="ChEBI" id="CHEBI:18420"/>
    </ligand>
</feature>
<feature type="binding site" evidence="4">
    <location>
        <position position="74"/>
    </location>
    <ligand>
        <name>substrate</name>
    </ligand>
</feature>
<dbReference type="InterPro" id="IPR040442">
    <property type="entry name" value="Pyrv_kinase-like_dom_sf"/>
</dbReference>
<dbReference type="Proteomes" id="UP000182060">
    <property type="component" value="Chromosome"/>
</dbReference>
<dbReference type="InterPro" id="IPR011206">
    <property type="entry name" value="Citrate_lyase_beta/mcl1/mcl2"/>
</dbReference>
<dbReference type="GO" id="GO:0003824">
    <property type="term" value="F:catalytic activity"/>
    <property type="evidence" value="ECO:0007669"/>
    <property type="project" value="InterPro"/>
</dbReference>
<feature type="binding site" evidence="5">
    <location>
        <position position="152"/>
    </location>
    <ligand>
        <name>Mg(2+)</name>
        <dbReference type="ChEBI" id="CHEBI:18420"/>
    </ligand>
</feature>
<feature type="domain" description="HpcH/HpaI aldolase/citrate lyase" evidence="6">
    <location>
        <begin position="15"/>
        <end position="221"/>
    </location>
</feature>
<dbReference type="InterPro" id="IPR005000">
    <property type="entry name" value="Aldolase/citrate-lyase_domain"/>
</dbReference>
<dbReference type="Gene3D" id="3.20.20.60">
    <property type="entry name" value="Phosphoenolpyruvate-binding domains"/>
    <property type="match status" value="1"/>
</dbReference>
<keyword evidence="3 5" id="KW-0460">Magnesium</keyword>
<evidence type="ECO:0000256" key="5">
    <source>
        <dbReference type="PIRSR" id="PIRSR015582-2"/>
    </source>
</evidence>
<dbReference type="SUPFAM" id="SSF51621">
    <property type="entry name" value="Phosphoenolpyruvate/pyruvate domain"/>
    <property type="match status" value="1"/>
</dbReference>
<evidence type="ECO:0000256" key="2">
    <source>
        <dbReference type="ARBA" id="ARBA00022723"/>
    </source>
</evidence>
<dbReference type="PANTHER" id="PTHR32308">
    <property type="entry name" value="LYASE BETA SUBUNIT, PUTATIVE (AFU_ORTHOLOGUE AFUA_4G13030)-RELATED"/>
    <property type="match status" value="1"/>
</dbReference>
<dbReference type="PIRSF" id="PIRSF015582">
    <property type="entry name" value="Cit_lyase_B"/>
    <property type="match status" value="1"/>
</dbReference>
<evidence type="ECO:0000313" key="8">
    <source>
        <dbReference type="Proteomes" id="UP000182060"/>
    </source>
</evidence>
<dbReference type="EMBL" id="CP015017">
    <property type="protein sequence ID" value="APC01442.1"/>
    <property type="molecule type" value="Genomic_DNA"/>
</dbReference>
<reference evidence="7" key="1">
    <citation type="journal article" date="2017" name="Appl. Environ. Microbiol.">
        <title>Microdiversification of a pelagic Polynucleobacter species is mainly driven by acquisition of genomic islands from a partially interspecific gene pool.</title>
        <authorList>
            <person name="Hoetzinger M."/>
            <person name="Hahn M.W."/>
            <person name="Jezberova J."/>
            <person name="Schmidt J."/>
            <person name="Koll U."/>
        </authorList>
    </citation>
    <scope>NUCLEOTIDE SEQUENCE</scope>
    <source>
        <strain evidence="7">MWH-RechtKol4</strain>
    </source>
</reference>
<evidence type="ECO:0000256" key="3">
    <source>
        <dbReference type="ARBA" id="ARBA00022842"/>
    </source>
</evidence>
<gene>
    <name evidence="7" type="ORF">AOC25_07345</name>
</gene>
<proteinExistence type="predicted"/>
<evidence type="ECO:0000256" key="1">
    <source>
        <dbReference type="ARBA" id="ARBA00001946"/>
    </source>
</evidence>
<keyword evidence="2 5" id="KW-0479">Metal-binding</keyword>
<name>A0AAC9IY86_9BURK</name>
<organism evidence="7 8">
    <name type="scientific">Polynucleobacter asymbioticus</name>
    <dbReference type="NCBI Taxonomy" id="576611"/>
    <lineage>
        <taxon>Bacteria</taxon>
        <taxon>Pseudomonadati</taxon>
        <taxon>Pseudomonadota</taxon>
        <taxon>Betaproteobacteria</taxon>
        <taxon>Burkholderiales</taxon>
        <taxon>Burkholderiaceae</taxon>
        <taxon>Polynucleobacter</taxon>
    </lineage>
</organism>
<dbReference type="PANTHER" id="PTHR32308:SF10">
    <property type="entry name" value="CITRATE LYASE SUBUNIT BETA"/>
    <property type="match status" value="1"/>
</dbReference>
<dbReference type="InterPro" id="IPR015813">
    <property type="entry name" value="Pyrv/PenolPyrv_kinase-like_dom"/>
</dbReference>
<dbReference type="RefSeq" id="WP_071539440.1">
    <property type="nucleotide sequence ID" value="NZ_CP015016.1"/>
</dbReference>
<sequence length="282" mass="30502">MNPLETPLGFSTNFLFVPGTRPERFTKALESGASGVVLDLEDAVAEEDKDAARDAIRTAWPNFSDEQKKRLVIRTNAPGTKFYSKDLILAQELKVSCLLIPKSESLDQINGAAMILPNTAIIPMIESAVGLDCLREIANANQVLRLALGNLDLQADLGMVCDVQETELQAARYQIVLASRVAQIAPPIDGVTPSTDDFPRITQDAERAKRMGFGGKLCIHPKQVAAVQAAFMPTAEELSWAQRVVEADQASSGGVAKLDGRMIDRPVVLLAKRTLAVAGKHQ</sequence>
<feature type="binding site" evidence="4">
    <location>
        <position position="126"/>
    </location>
    <ligand>
        <name>substrate</name>
    </ligand>
</feature>
<accession>A0AAC9IY86</accession>
<dbReference type="GO" id="GO:0000287">
    <property type="term" value="F:magnesium ion binding"/>
    <property type="evidence" value="ECO:0007669"/>
    <property type="project" value="TreeGrafter"/>
</dbReference>
<dbReference type="AlphaFoldDB" id="A0AAC9IY86"/>
<comment type="cofactor">
    <cofactor evidence="1">
        <name>Mg(2+)</name>
        <dbReference type="ChEBI" id="CHEBI:18420"/>
    </cofactor>
</comment>
<dbReference type="Pfam" id="PF03328">
    <property type="entry name" value="HpcH_HpaI"/>
    <property type="match status" value="1"/>
</dbReference>
<evidence type="ECO:0000259" key="6">
    <source>
        <dbReference type="Pfam" id="PF03328"/>
    </source>
</evidence>
<protein>
    <submittedName>
        <fullName evidence="7">Aldolase</fullName>
    </submittedName>
</protein>
<evidence type="ECO:0000256" key="4">
    <source>
        <dbReference type="PIRSR" id="PIRSR015582-1"/>
    </source>
</evidence>
<dbReference type="GO" id="GO:0006107">
    <property type="term" value="P:oxaloacetate metabolic process"/>
    <property type="evidence" value="ECO:0007669"/>
    <property type="project" value="TreeGrafter"/>
</dbReference>
<evidence type="ECO:0000313" key="7">
    <source>
        <dbReference type="EMBL" id="APC01442.1"/>
    </source>
</evidence>